<accession>A0A0S3QWY1</accession>
<protein>
    <submittedName>
        <fullName evidence="1">Uncharacterized protein</fullName>
    </submittedName>
</protein>
<gene>
    <name evidence="1" type="primary">Vigan.01G030000</name>
    <name evidence="1" type="ORF">VIGAN_01030000</name>
</gene>
<proteinExistence type="predicted"/>
<organism evidence="1 2">
    <name type="scientific">Vigna angularis var. angularis</name>
    <dbReference type="NCBI Taxonomy" id="157739"/>
    <lineage>
        <taxon>Eukaryota</taxon>
        <taxon>Viridiplantae</taxon>
        <taxon>Streptophyta</taxon>
        <taxon>Embryophyta</taxon>
        <taxon>Tracheophyta</taxon>
        <taxon>Spermatophyta</taxon>
        <taxon>Magnoliopsida</taxon>
        <taxon>eudicotyledons</taxon>
        <taxon>Gunneridae</taxon>
        <taxon>Pentapetalae</taxon>
        <taxon>rosids</taxon>
        <taxon>fabids</taxon>
        <taxon>Fabales</taxon>
        <taxon>Fabaceae</taxon>
        <taxon>Papilionoideae</taxon>
        <taxon>50 kb inversion clade</taxon>
        <taxon>NPAAA clade</taxon>
        <taxon>indigoferoid/millettioid clade</taxon>
        <taxon>Phaseoleae</taxon>
        <taxon>Vigna</taxon>
    </lineage>
</organism>
<evidence type="ECO:0000313" key="2">
    <source>
        <dbReference type="Proteomes" id="UP000291084"/>
    </source>
</evidence>
<dbReference type="EMBL" id="AP015034">
    <property type="protein sequence ID" value="BAT72858.1"/>
    <property type="molecule type" value="Genomic_DNA"/>
</dbReference>
<dbReference type="Proteomes" id="UP000291084">
    <property type="component" value="Chromosome 1"/>
</dbReference>
<dbReference type="AlphaFoldDB" id="A0A0S3QWY1"/>
<keyword evidence="2" id="KW-1185">Reference proteome</keyword>
<sequence>MVCSKYIPQPAFAFKMYCWRDLSRANMNSGSKTACMGIIGNTKNASRESSMIPRISRAEGAKHSLFAPGIHTYSKKNKLRKAILKKNSLVD</sequence>
<name>A0A0S3QWY1_PHAAN</name>
<reference evidence="1 2" key="1">
    <citation type="journal article" date="2015" name="Sci. Rep.">
        <title>The power of single molecule real-time sequencing technology in the de novo assembly of a eukaryotic genome.</title>
        <authorList>
            <person name="Sakai H."/>
            <person name="Naito K."/>
            <person name="Ogiso-Tanaka E."/>
            <person name="Takahashi Y."/>
            <person name="Iseki K."/>
            <person name="Muto C."/>
            <person name="Satou K."/>
            <person name="Teruya K."/>
            <person name="Shiroma A."/>
            <person name="Shimoji M."/>
            <person name="Hirano T."/>
            <person name="Itoh T."/>
            <person name="Kaga A."/>
            <person name="Tomooka N."/>
        </authorList>
    </citation>
    <scope>NUCLEOTIDE SEQUENCE [LARGE SCALE GENOMIC DNA]</scope>
    <source>
        <strain evidence="2">cv. Shumari</strain>
    </source>
</reference>
<evidence type="ECO:0000313" key="1">
    <source>
        <dbReference type="EMBL" id="BAT72858.1"/>
    </source>
</evidence>